<dbReference type="SMART" id="SM00283">
    <property type="entry name" value="MA"/>
    <property type="match status" value="1"/>
</dbReference>
<dbReference type="PANTHER" id="PTHR32089">
    <property type="entry name" value="METHYL-ACCEPTING CHEMOTAXIS PROTEIN MCPB"/>
    <property type="match status" value="1"/>
</dbReference>
<dbReference type="PANTHER" id="PTHR32089:SF112">
    <property type="entry name" value="LYSOZYME-LIKE PROTEIN-RELATED"/>
    <property type="match status" value="1"/>
</dbReference>
<dbReference type="PROSITE" id="PS50111">
    <property type="entry name" value="CHEMOTAXIS_TRANSDUC_2"/>
    <property type="match status" value="1"/>
</dbReference>
<dbReference type="GO" id="GO:0007165">
    <property type="term" value="P:signal transduction"/>
    <property type="evidence" value="ECO:0007669"/>
    <property type="project" value="UniProtKB-KW"/>
</dbReference>
<dbReference type="Gene3D" id="1.10.287.950">
    <property type="entry name" value="Methyl-accepting chemotaxis protein"/>
    <property type="match status" value="1"/>
</dbReference>
<evidence type="ECO:0000256" key="2">
    <source>
        <dbReference type="ARBA" id="ARBA00029447"/>
    </source>
</evidence>
<reference evidence="5" key="2">
    <citation type="submission" date="2020-09" db="EMBL/GenBank/DDBJ databases">
        <authorList>
            <person name="Sun Q."/>
            <person name="Zhou Y."/>
        </authorList>
    </citation>
    <scope>NUCLEOTIDE SEQUENCE</scope>
    <source>
        <strain evidence="5">CGMCC 1.15330</strain>
    </source>
</reference>
<dbReference type="SUPFAM" id="SSF58104">
    <property type="entry name" value="Methyl-accepting chemotaxis protein (MCP) signaling domain"/>
    <property type="match status" value="1"/>
</dbReference>
<dbReference type="PRINTS" id="PR00260">
    <property type="entry name" value="CHEMTRNSDUCR"/>
</dbReference>
<evidence type="ECO:0000256" key="1">
    <source>
        <dbReference type="ARBA" id="ARBA00023224"/>
    </source>
</evidence>
<dbReference type="EMBL" id="BMIH01000002">
    <property type="protein sequence ID" value="GGB25695.1"/>
    <property type="molecule type" value="Genomic_DNA"/>
</dbReference>
<dbReference type="GO" id="GO:0004888">
    <property type="term" value="F:transmembrane signaling receptor activity"/>
    <property type="evidence" value="ECO:0007669"/>
    <property type="project" value="InterPro"/>
</dbReference>
<dbReference type="InterPro" id="IPR004089">
    <property type="entry name" value="MCPsignal_dom"/>
</dbReference>
<comment type="caution">
    <text evidence="5">The sequence shown here is derived from an EMBL/GenBank/DDBJ whole genome shotgun (WGS) entry which is preliminary data.</text>
</comment>
<feature type="domain" description="Methyl-accepting transducer" evidence="4">
    <location>
        <begin position="216"/>
        <end position="419"/>
    </location>
</feature>
<reference evidence="5" key="1">
    <citation type="journal article" date="2014" name="Int. J. Syst. Evol. Microbiol.">
        <title>Complete genome sequence of Corynebacterium casei LMG S-19264T (=DSM 44701T), isolated from a smear-ripened cheese.</title>
        <authorList>
            <consortium name="US DOE Joint Genome Institute (JGI-PGF)"/>
            <person name="Walter F."/>
            <person name="Albersmeier A."/>
            <person name="Kalinowski J."/>
            <person name="Ruckert C."/>
        </authorList>
    </citation>
    <scope>NUCLEOTIDE SEQUENCE</scope>
    <source>
        <strain evidence="5">CGMCC 1.15330</strain>
    </source>
</reference>
<dbReference type="RefSeq" id="WP_188658631.1">
    <property type="nucleotide sequence ID" value="NZ_BMIH01000002.1"/>
</dbReference>
<dbReference type="Pfam" id="PF00015">
    <property type="entry name" value="MCPsignal"/>
    <property type="match status" value="1"/>
</dbReference>
<evidence type="ECO:0000313" key="5">
    <source>
        <dbReference type="EMBL" id="GGB25695.1"/>
    </source>
</evidence>
<dbReference type="GO" id="GO:0006935">
    <property type="term" value="P:chemotaxis"/>
    <property type="evidence" value="ECO:0007669"/>
    <property type="project" value="InterPro"/>
</dbReference>
<sequence>MPVPASIAASIDIQARISAFDGGDNTLIANAAALWPILEPEADEIVDAYWASWQRAHPGHAEWTPLDKVRRIEAGRTYLRNRFCDLAGRSWIESLERSVAAAYRNGIAPMDVLAMSCASDRAALTVLCRNVPPEDPRFATMTDTLMRLFGMETELTVALFAGFQQHGERQKREMLTSEFQQSIGGTVEVASQDSTALRGQSGRASMLARGMLGKSSEVAAAAEQSAVAMREAAQTAAGLIRAIEDARTEVDAAAEIATRAAAQAGEAVGMSEALSDHAKSIESILGLIRDIAGQTNLLALNATIEAARAGDAGRGFAVVAQEVKSLASQTARATDDIAAKIASIQAATRSTVDTNASIKTTVAEVQESAERIRYAMEAQAQTVTAITAAVDETALAADSMSSTIAAIREDTETVASEIEEVGRGFDALDGRLGQLKTSAGEFVTKVAA</sequence>
<proteinExistence type="inferred from homology"/>
<organism evidence="5 6">
    <name type="scientific">Sphingomonas metalli</name>
    <dbReference type="NCBI Taxonomy" id="1779358"/>
    <lineage>
        <taxon>Bacteria</taxon>
        <taxon>Pseudomonadati</taxon>
        <taxon>Pseudomonadota</taxon>
        <taxon>Alphaproteobacteria</taxon>
        <taxon>Sphingomonadales</taxon>
        <taxon>Sphingomonadaceae</taxon>
        <taxon>Sphingomonas</taxon>
    </lineage>
</organism>
<protein>
    <recommendedName>
        <fullName evidence="4">Methyl-accepting transducer domain-containing protein</fullName>
    </recommendedName>
</protein>
<evidence type="ECO:0000256" key="3">
    <source>
        <dbReference type="PROSITE-ProRule" id="PRU00284"/>
    </source>
</evidence>
<comment type="similarity">
    <text evidence="2">Belongs to the methyl-accepting chemotaxis (MCP) protein family.</text>
</comment>
<gene>
    <name evidence="5" type="ORF">GCM10011380_14070</name>
</gene>
<evidence type="ECO:0000313" key="6">
    <source>
        <dbReference type="Proteomes" id="UP000623067"/>
    </source>
</evidence>
<evidence type="ECO:0000259" key="4">
    <source>
        <dbReference type="PROSITE" id="PS50111"/>
    </source>
</evidence>
<keyword evidence="1 3" id="KW-0807">Transducer</keyword>
<dbReference type="InterPro" id="IPR004090">
    <property type="entry name" value="Chemotax_Me-accpt_rcpt"/>
</dbReference>
<keyword evidence="6" id="KW-1185">Reference proteome</keyword>
<dbReference type="GO" id="GO:0016020">
    <property type="term" value="C:membrane"/>
    <property type="evidence" value="ECO:0007669"/>
    <property type="project" value="InterPro"/>
</dbReference>
<dbReference type="Proteomes" id="UP000623067">
    <property type="component" value="Unassembled WGS sequence"/>
</dbReference>
<accession>A0A916T1D7</accession>
<name>A0A916T1D7_9SPHN</name>
<dbReference type="AlphaFoldDB" id="A0A916T1D7"/>